<sequence>MSDRIEALPQQDAIIVEVDDDSLAISQKDSGDGSEYRIAIFSKAGVDALIEALKKARESMHG</sequence>
<evidence type="ECO:0000313" key="1">
    <source>
        <dbReference type="EMBL" id="UVC17581.1"/>
    </source>
</evidence>
<gene>
    <name evidence="1" type="ORF">IHQ72_11005</name>
</gene>
<evidence type="ECO:0008006" key="3">
    <source>
        <dbReference type="Google" id="ProtNLM"/>
    </source>
</evidence>
<keyword evidence="2" id="KW-1185">Reference proteome</keyword>
<dbReference type="RefSeq" id="WP_258122462.1">
    <property type="nucleotide sequence ID" value="NZ_CP062229.1"/>
</dbReference>
<organism evidence="1 2">
    <name type="scientific">Mesorhizobium onobrychidis</name>
    <dbReference type="NCBI Taxonomy" id="2775404"/>
    <lineage>
        <taxon>Bacteria</taxon>
        <taxon>Pseudomonadati</taxon>
        <taxon>Pseudomonadota</taxon>
        <taxon>Alphaproteobacteria</taxon>
        <taxon>Hyphomicrobiales</taxon>
        <taxon>Phyllobacteriaceae</taxon>
        <taxon>Mesorhizobium</taxon>
    </lineage>
</organism>
<dbReference type="EMBL" id="CP062229">
    <property type="protein sequence ID" value="UVC17581.1"/>
    <property type="molecule type" value="Genomic_DNA"/>
</dbReference>
<evidence type="ECO:0000313" key="2">
    <source>
        <dbReference type="Proteomes" id="UP001058098"/>
    </source>
</evidence>
<dbReference type="Proteomes" id="UP001058098">
    <property type="component" value="Chromosome"/>
</dbReference>
<name>A0ABY5R275_9HYPH</name>
<proteinExistence type="predicted"/>
<accession>A0ABY5R275</accession>
<protein>
    <recommendedName>
        <fullName evidence="3">Response regulator</fullName>
    </recommendedName>
</protein>
<reference evidence="1" key="1">
    <citation type="submission" date="2020-09" db="EMBL/GenBank/DDBJ databases">
        <title>Rhizobia associated with sainfoin plants.</title>
        <authorList>
            <person name="Asharfi S."/>
            <person name="Kuzmanovic N."/>
            <person name="Bunk B."/>
            <person name="Sproeer C."/>
            <person name="Becker M."/>
            <person name="Thuenen T."/>
        </authorList>
    </citation>
    <scope>NUCLEOTIDE SEQUENCE</scope>
    <source>
        <strain evidence="1">OM4</strain>
    </source>
</reference>